<dbReference type="Proteomes" id="UP001501469">
    <property type="component" value="Unassembled WGS sequence"/>
</dbReference>
<organism evidence="2 3">
    <name type="scientific">Hymenobacter glaciei</name>
    <dbReference type="NCBI Taxonomy" id="877209"/>
    <lineage>
        <taxon>Bacteria</taxon>
        <taxon>Pseudomonadati</taxon>
        <taxon>Bacteroidota</taxon>
        <taxon>Cytophagia</taxon>
        <taxon>Cytophagales</taxon>
        <taxon>Hymenobacteraceae</taxon>
        <taxon>Hymenobacter</taxon>
    </lineage>
</organism>
<keyword evidence="1" id="KW-0472">Membrane</keyword>
<evidence type="ECO:0000313" key="2">
    <source>
        <dbReference type="EMBL" id="GAA4045002.1"/>
    </source>
</evidence>
<gene>
    <name evidence="2" type="ORF">GCM10022409_33840</name>
</gene>
<keyword evidence="3" id="KW-1185">Reference proteome</keyword>
<feature type="transmembrane region" description="Helical" evidence="1">
    <location>
        <begin position="168"/>
        <end position="187"/>
    </location>
</feature>
<dbReference type="EMBL" id="BAABDK010000025">
    <property type="protein sequence ID" value="GAA4045002.1"/>
    <property type="molecule type" value="Genomic_DNA"/>
</dbReference>
<accession>A0ABP7UJD2</accession>
<comment type="caution">
    <text evidence="2">The sequence shown here is derived from an EMBL/GenBank/DDBJ whole genome shotgun (WGS) entry which is preliminary data.</text>
</comment>
<keyword evidence="1" id="KW-1133">Transmembrane helix</keyword>
<feature type="transmembrane region" description="Helical" evidence="1">
    <location>
        <begin position="314"/>
        <end position="331"/>
    </location>
</feature>
<evidence type="ECO:0008006" key="4">
    <source>
        <dbReference type="Google" id="ProtNLM"/>
    </source>
</evidence>
<feature type="transmembrane region" description="Helical" evidence="1">
    <location>
        <begin position="352"/>
        <end position="372"/>
    </location>
</feature>
<evidence type="ECO:0000256" key="1">
    <source>
        <dbReference type="SAM" id="Phobius"/>
    </source>
</evidence>
<evidence type="ECO:0000313" key="3">
    <source>
        <dbReference type="Proteomes" id="UP001501469"/>
    </source>
</evidence>
<feature type="transmembrane region" description="Helical" evidence="1">
    <location>
        <begin position="283"/>
        <end position="302"/>
    </location>
</feature>
<protein>
    <recommendedName>
        <fullName evidence="4">Glycosyltransferase RgtA/B/C/D-like domain-containing protein</fullName>
    </recommendedName>
</protein>
<feature type="transmembrane region" description="Helical" evidence="1">
    <location>
        <begin position="251"/>
        <end position="271"/>
    </location>
</feature>
<name>A0ABP7UJD2_9BACT</name>
<dbReference type="RefSeq" id="WP_345056841.1">
    <property type="nucleotide sequence ID" value="NZ_BAABDK010000025.1"/>
</dbReference>
<feature type="transmembrane region" description="Helical" evidence="1">
    <location>
        <begin position="119"/>
        <end position="138"/>
    </location>
</feature>
<sequence>MGLAAALVAMCGWALRRGFDITDEGFHLLNYAYPAEYSSSFSSFHLLISQVLPAQQVSVVGYRAASLLMALFSASVFSWAFRRWSAARFGAALPVAWVWPLFIICSLVQYAVFPRTINYNTLNSLAIAIFGSAVLNYLAAPGRRALALLGLGGLVMGLDGFVKLSSSAAALGSGALVLVLSAPGGFGRPAARHSLLVLGAGALLAIGGFGLFVKPLPAWYHDFHHETEVLLSTSYNSGLLARYVRDAFPTIQTLLFPFGAVAAVAGAWVYYRGRGLNRLGQHLAVVAGVALVLGLEGYRTGLYKNTHFNGHRSASWPLGCLLVGAAMLVAARQRYVGPLWLRGNWRPWLVPLWLLVLPLAAAVGTGNNIFINVQLEEMYWLAALLVLYQSLPAPVQPLRAVRLALVALPALVLAEQTAYGLLWKPYLQVENMFQQQTPLTVGPPPHPTRLLVDAPSARYLQALRAALHRAGFRPGGPLLALYDAPGLVYAVGGVSPGNAWYFSGIDTRNSDALAKTHLDLGRAFLLVNEKPGAGLFASLAARGLHFPADYQLVHQAISPYSRSPYQWRSQQDTLQVYAPRPRAGSFRAPPTPVD</sequence>
<keyword evidence="1" id="KW-0812">Transmembrane</keyword>
<proteinExistence type="predicted"/>
<feature type="transmembrane region" description="Helical" evidence="1">
    <location>
        <begin position="194"/>
        <end position="213"/>
    </location>
</feature>
<feature type="transmembrane region" description="Helical" evidence="1">
    <location>
        <begin position="60"/>
        <end position="81"/>
    </location>
</feature>
<reference evidence="3" key="1">
    <citation type="journal article" date="2019" name="Int. J. Syst. Evol. Microbiol.">
        <title>The Global Catalogue of Microorganisms (GCM) 10K type strain sequencing project: providing services to taxonomists for standard genome sequencing and annotation.</title>
        <authorList>
            <consortium name="The Broad Institute Genomics Platform"/>
            <consortium name="The Broad Institute Genome Sequencing Center for Infectious Disease"/>
            <person name="Wu L."/>
            <person name="Ma J."/>
        </authorList>
    </citation>
    <scope>NUCLEOTIDE SEQUENCE [LARGE SCALE GENOMIC DNA]</scope>
    <source>
        <strain evidence="3">JCM 17225</strain>
    </source>
</reference>
<feature type="transmembrane region" description="Helical" evidence="1">
    <location>
        <begin position="93"/>
        <end position="113"/>
    </location>
</feature>